<dbReference type="InterPro" id="IPR000700">
    <property type="entry name" value="PAS-assoc_C"/>
</dbReference>
<sequence>MDLVNEIFQAIDCPIWIKDKNNKIIFINENFKSSFDIEINLSETHINEYLKTRIDLNGLIEIIKKINGKSTEITNVNGRFYRHVVFSYDNKLANLAGMLIDVTDIKEENNEPHEKNVLKTVIDNIPELIFYKDKNLRYVGLNKECEKFYLDRGIDNVTGKTDLELPLDKYFIESCSKHDKMVLETREPLYIEETIPISDSDETGTVQTVKTPIINEDGSIWGLVGVVRDITEQKRVEEKLRYLSYVDTLTGLYNRAYFDEKIDEFIEDEMFPVGVITGDVNGLKIVNDTFGHIEGDKLLTAMSKVLKKACKDCGDKGLIFRWGGDEFVILLPKSSEKECAEVMNKVSELCNKEVYEKFRLSIAQGYSLLTKDNNIDEALRESENKVYKQKILDNKSIRPSILTTLRSNLQNKNVETEEHTERVAKHCLEVGKHLGLDDETMDKLLLVGKLHDIGKIGIPEHILLKTDRLTDDEYEIMKTHSEKGYRLALLLPELSHISRAILTHHERWDGKGYPLGLKEEEIPLIARIVSVVDAFDSMTHDRVYSKAVSKTDAICELKNCAGEQFDPSIVEAFCNILEKI</sequence>
<evidence type="ECO:0000313" key="5">
    <source>
        <dbReference type="Proteomes" id="UP000215694"/>
    </source>
</evidence>
<dbReference type="PROSITE" id="PS50113">
    <property type="entry name" value="PAC"/>
    <property type="match status" value="1"/>
</dbReference>
<dbReference type="InterPro" id="IPR035965">
    <property type="entry name" value="PAS-like_dom_sf"/>
</dbReference>
<dbReference type="SUPFAM" id="SSF55785">
    <property type="entry name" value="PYP-like sensor domain (PAS domain)"/>
    <property type="match status" value="1"/>
</dbReference>
<dbReference type="SMART" id="SM00471">
    <property type="entry name" value="HDc"/>
    <property type="match status" value="1"/>
</dbReference>
<feature type="domain" description="GGDEF" evidence="2">
    <location>
        <begin position="271"/>
        <end position="402"/>
    </location>
</feature>
<dbReference type="NCBIfam" id="TIGR00229">
    <property type="entry name" value="sensory_box"/>
    <property type="match status" value="1"/>
</dbReference>
<accession>A0A371J5Z7</accession>
<dbReference type="PANTHER" id="PTHR43155:SF2">
    <property type="entry name" value="CYCLIC DI-GMP PHOSPHODIESTERASE PA4108"/>
    <property type="match status" value="1"/>
</dbReference>
<dbReference type="InterPro" id="IPR029787">
    <property type="entry name" value="Nucleotide_cyclase"/>
</dbReference>
<evidence type="ECO:0000313" key="4">
    <source>
        <dbReference type="EMBL" id="RDY28107.1"/>
    </source>
</evidence>
<dbReference type="Gene3D" id="1.10.3210.10">
    <property type="entry name" value="Hypothetical protein af1432"/>
    <property type="match status" value="1"/>
</dbReference>
<protein>
    <submittedName>
        <fullName evidence="4">Diguanylate cyclase</fullName>
    </submittedName>
</protein>
<dbReference type="CDD" id="cd00077">
    <property type="entry name" value="HDc"/>
    <property type="match status" value="1"/>
</dbReference>
<feature type="domain" description="PAC" evidence="1">
    <location>
        <begin position="190"/>
        <end position="242"/>
    </location>
</feature>
<dbReference type="InterPro" id="IPR003607">
    <property type="entry name" value="HD/PDEase_dom"/>
</dbReference>
<dbReference type="Pfam" id="PF08448">
    <property type="entry name" value="PAS_4"/>
    <property type="match status" value="1"/>
</dbReference>
<dbReference type="AlphaFoldDB" id="A0A371J5Z7"/>
<dbReference type="Gene3D" id="3.30.70.270">
    <property type="match status" value="1"/>
</dbReference>
<organism evidence="4 5">
    <name type="scientific">Romboutsia weinsteinii</name>
    <dbReference type="NCBI Taxonomy" id="2020949"/>
    <lineage>
        <taxon>Bacteria</taxon>
        <taxon>Bacillati</taxon>
        <taxon>Bacillota</taxon>
        <taxon>Clostridia</taxon>
        <taxon>Peptostreptococcales</taxon>
        <taxon>Peptostreptococcaceae</taxon>
        <taxon>Romboutsia</taxon>
    </lineage>
</organism>
<dbReference type="EMBL" id="NOJY02000009">
    <property type="protein sequence ID" value="RDY28107.1"/>
    <property type="molecule type" value="Genomic_DNA"/>
</dbReference>
<reference evidence="4 5" key="1">
    <citation type="journal article" date="2017" name="Genome Announc.">
        <title>Draft Genome Sequence of Romboutsia weinsteinii sp. nov. Strain CCRI-19649(T) Isolated from Surface Water.</title>
        <authorList>
            <person name="Maheux A.F."/>
            <person name="Boudreau D.K."/>
            <person name="Berube E."/>
            <person name="Boissinot M."/>
            <person name="Cantin P."/>
            <person name="Raymond F."/>
            <person name="Corbeil J."/>
            <person name="Omar R.F."/>
            <person name="Bergeron M.G."/>
        </authorList>
    </citation>
    <scope>NUCLEOTIDE SEQUENCE [LARGE SCALE GENOMIC DNA]</scope>
    <source>
        <strain evidence="4 5">CCRI-19649</strain>
    </source>
</reference>
<keyword evidence="5" id="KW-1185">Reference proteome</keyword>
<dbReference type="Proteomes" id="UP000215694">
    <property type="component" value="Unassembled WGS sequence"/>
</dbReference>
<dbReference type="InterPro" id="IPR043128">
    <property type="entry name" value="Rev_trsase/Diguanyl_cyclase"/>
</dbReference>
<dbReference type="Pfam" id="PF00990">
    <property type="entry name" value="GGDEF"/>
    <property type="match status" value="1"/>
</dbReference>
<dbReference type="Pfam" id="PF13487">
    <property type="entry name" value="HD_5"/>
    <property type="match status" value="1"/>
</dbReference>
<dbReference type="RefSeq" id="WP_094367739.1">
    <property type="nucleotide sequence ID" value="NZ_NOJY02000009.1"/>
</dbReference>
<evidence type="ECO:0000259" key="2">
    <source>
        <dbReference type="PROSITE" id="PS50887"/>
    </source>
</evidence>
<dbReference type="InterPro" id="IPR000014">
    <property type="entry name" value="PAS"/>
</dbReference>
<dbReference type="CDD" id="cd01949">
    <property type="entry name" value="GGDEF"/>
    <property type="match status" value="1"/>
</dbReference>
<proteinExistence type="predicted"/>
<dbReference type="InterPro" id="IPR000160">
    <property type="entry name" value="GGDEF_dom"/>
</dbReference>
<dbReference type="Gene3D" id="3.30.450.20">
    <property type="entry name" value="PAS domain"/>
    <property type="match status" value="1"/>
</dbReference>
<dbReference type="PROSITE" id="PS51832">
    <property type="entry name" value="HD_GYP"/>
    <property type="match status" value="1"/>
</dbReference>
<dbReference type="InterPro" id="IPR037522">
    <property type="entry name" value="HD_GYP_dom"/>
</dbReference>
<feature type="domain" description="HD-GYP" evidence="3">
    <location>
        <begin position="394"/>
        <end position="580"/>
    </location>
</feature>
<dbReference type="SUPFAM" id="SSF109604">
    <property type="entry name" value="HD-domain/PDEase-like"/>
    <property type="match status" value="1"/>
</dbReference>
<dbReference type="InterPro" id="IPR013656">
    <property type="entry name" value="PAS_4"/>
</dbReference>
<dbReference type="PROSITE" id="PS50887">
    <property type="entry name" value="GGDEF"/>
    <property type="match status" value="1"/>
</dbReference>
<dbReference type="SMART" id="SM00267">
    <property type="entry name" value="GGDEF"/>
    <property type="match status" value="1"/>
</dbReference>
<name>A0A371J5Z7_9FIRM</name>
<gene>
    <name evidence="4" type="ORF">CHL78_007335</name>
</gene>
<evidence type="ECO:0000259" key="3">
    <source>
        <dbReference type="PROSITE" id="PS51832"/>
    </source>
</evidence>
<dbReference type="PANTHER" id="PTHR43155">
    <property type="entry name" value="CYCLIC DI-GMP PHOSPHODIESTERASE PA4108-RELATED"/>
    <property type="match status" value="1"/>
</dbReference>
<comment type="caution">
    <text evidence="4">The sequence shown here is derived from an EMBL/GenBank/DDBJ whole genome shotgun (WGS) entry which is preliminary data.</text>
</comment>
<dbReference type="OrthoDB" id="9804747at2"/>
<dbReference type="NCBIfam" id="TIGR00254">
    <property type="entry name" value="GGDEF"/>
    <property type="match status" value="1"/>
</dbReference>
<dbReference type="SUPFAM" id="SSF55073">
    <property type="entry name" value="Nucleotide cyclase"/>
    <property type="match status" value="1"/>
</dbReference>
<evidence type="ECO:0000259" key="1">
    <source>
        <dbReference type="PROSITE" id="PS50113"/>
    </source>
</evidence>